<evidence type="ECO:0000259" key="12">
    <source>
        <dbReference type="PROSITE" id="PS50011"/>
    </source>
</evidence>
<dbReference type="FunFam" id="1.10.510.10:FF:000235">
    <property type="entry name" value="Serine/threonine-protein kinase ark1"/>
    <property type="match status" value="1"/>
</dbReference>
<accession>A0A6B2FZ34</accession>
<evidence type="ECO:0000256" key="11">
    <source>
        <dbReference type="RuleBase" id="RU367134"/>
    </source>
</evidence>
<evidence type="ECO:0000256" key="10">
    <source>
        <dbReference type="PIRSR" id="PIRSR630616-3"/>
    </source>
</evidence>
<feature type="cross-link" description="Glycyl lysine isopeptide (Lys-Gly) (interchain with G-Cter in SUMO2)" evidence="10">
    <location>
        <position position="71"/>
    </location>
</feature>
<evidence type="ECO:0000256" key="2">
    <source>
        <dbReference type="ARBA" id="ARBA00022679"/>
    </source>
</evidence>
<organism evidence="13">
    <name type="scientific">Myxobolus squamalis</name>
    <name type="common">Myxosporean</name>
    <dbReference type="NCBI Taxonomy" id="59785"/>
    <lineage>
        <taxon>Eukaryota</taxon>
        <taxon>Metazoa</taxon>
        <taxon>Cnidaria</taxon>
        <taxon>Myxozoa</taxon>
        <taxon>Myxosporea</taxon>
        <taxon>Bivalvulida</taxon>
        <taxon>Platysporina</taxon>
        <taxon>Myxobolidae</taxon>
        <taxon>Myxobolus</taxon>
    </lineage>
</organism>
<sequence length="216" mass="25530">MRHPNILRLFGYFHDHNKVYLILEYAARGELYHELRKSRFFDEKRSSTYILQIAHALRYCHSKKVIHRDIKPENILLGIWGELKISDFGWSVHAPTSRRKTLCGTIDYLPPEMIENKTHDEKVDLWSLGVLCYEFLVGTPPFETNSHKETYLRIVAVNYTFPPYVSADAKDIIRRLLRYDPEDRLSLTDVIKHKWIISNADVSKLPQLHQEMLHDK</sequence>
<dbReference type="AlphaFoldDB" id="A0A6B2FZ34"/>
<dbReference type="GO" id="GO:0005524">
    <property type="term" value="F:ATP binding"/>
    <property type="evidence" value="ECO:0007669"/>
    <property type="project" value="UniProtKB-UniRule"/>
</dbReference>
<dbReference type="PROSITE" id="PS50011">
    <property type="entry name" value="PROTEIN_KINASE_DOM"/>
    <property type="match status" value="1"/>
</dbReference>
<dbReference type="PROSITE" id="PS00108">
    <property type="entry name" value="PROTEIN_KINASE_ST"/>
    <property type="match status" value="1"/>
</dbReference>
<comment type="catalytic activity">
    <reaction evidence="7 11">
        <text>L-seryl-[protein] + ATP = O-phospho-L-seryl-[protein] + ADP + H(+)</text>
        <dbReference type="Rhea" id="RHEA:17989"/>
        <dbReference type="Rhea" id="RHEA-COMP:9863"/>
        <dbReference type="Rhea" id="RHEA-COMP:11604"/>
        <dbReference type="ChEBI" id="CHEBI:15378"/>
        <dbReference type="ChEBI" id="CHEBI:29999"/>
        <dbReference type="ChEBI" id="CHEBI:30616"/>
        <dbReference type="ChEBI" id="CHEBI:83421"/>
        <dbReference type="ChEBI" id="CHEBI:456216"/>
        <dbReference type="EC" id="2.7.11.1"/>
    </reaction>
</comment>
<keyword evidence="2 11" id="KW-0808">Transferase</keyword>
<dbReference type="InterPro" id="IPR008271">
    <property type="entry name" value="Ser/Thr_kinase_AS"/>
</dbReference>
<evidence type="ECO:0000313" key="13">
    <source>
        <dbReference type="EMBL" id="NDJ96530.1"/>
    </source>
</evidence>
<evidence type="ECO:0000256" key="9">
    <source>
        <dbReference type="PIRSR" id="PIRSR630616-2"/>
    </source>
</evidence>
<reference evidence="13" key="1">
    <citation type="submission" date="2018-11" db="EMBL/GenBank/DDBJ databases">
        <title>Myxobolus squamalis genome and transcriptome.</title>
        <authorList>
            <person name="Yahalomi D."/>
            <person name="Atkinson S.D."/>
            <person name="Neuhof M."/>
            <person name="Chang E.S."/>
            <person name="Philippe H."/>
            <person name="Cartwright P."/>
            <person name="Bartholomew J.L."/>
            <person name="Huchon D."/>
        </authorList>
    </citation>
    <scope>NUCLEOTIDE SEQUENCE</scope>
    <source>
        <strain evidence="13">71B08</strain>
        <tissue evidence="13">Whole</tissue>
    </source>
</reference>
<comment type="similarity">
    <text evidence="11">Belongs to the protein kinase superfamily. Ser/Thr protein kinase family. Aurora subfamily.</text>
</comment>
<comment type="catalytic activity">
    <reaction evidence="6 11">
        <text>L-threonyl-[protein] + ATP = O-phospho-L-threonyl-[protein] + ADP + H(+)</text>
        <dbReference type="Rhea" id="RHEA:46608"/>
        <dbReference type="Rhea" id="RHEA-COMP:11060"/>
        <dbReference type="Rhea" id="RHEA-COMP:11605"/>
        <dbReference type="ChEBI" id="CHEBI:15378"/>
        <dbReference type="ChEBI" id="CHEBI:30013"/>
        <dbReference type="ChEBI" id="CHEBI:30616"/>
        <dbReference type="ChEBI" id="CHEBI:61977"/>
        <dbReference type="ChEBI" id="CHEBI:456216"/>
        <dbReference type="EC" id="2.7.11.1"/>
    </reaction>
</comment>
<feature type="active site" description="Proton acceptor" evidence="8">
    <location>
        <position position="69"/>
    </location>
</feature>
<keyword evidence="4 11" id="KW-0418">Kinase</keyword>
<dbReference type="GO" id="GO:0004674">
    <property type="term" value="F:protein serine/threonine kinase activity"/>
    <property type="evidence" value="ECO:0007669"/>
    <property type="project" value="UniProtKB-KW"/>
</dbReference>
<dbReference type="InterPro" id="IPR000719">
    <property type="entry name" value="Prot_kinase_dom"/>
</dbReference>
<proteinExistence type="inferred from homology"/>
<evidence type="ECO:0000256" key="4">
    <source>
        <dbReference type="ARBA" id="ARBA00022777"/>
    </source>
</evidence>
<dbReference type="Gene3D" id="1.10.510.10">
    <property type="entry name" value="Transferase(Phosphotransferase) domain 1"/>
    <property type="match status" value="1"/>
</dbReference>
<evidence type="ECO:0000256" key="6">
    <source>
        <dbReference type="ARBA" id="ARBA00047899"/>
    </source>
</evidence>
<protein>
    <recommendedName>
        <fullName evidence="11">Aurora kinase</fullName>
        <ecNumber evidence="11">2.7.11.1</ecNumber>
    </recommendedName>
</protein>
<feature type="binding site" evidence="9">
    <location>
        <position position="87"/>
    </location>
    <ligand>
        <name>ATP</name>
        <dbReference type="ChEBI" id="CHEBI:30616"/>
    </ligand>
</feature>
<dbReference type="PANTHER" id="PTHR24350">
    <property type="entry name" value="SERINE/THREONINE-PROTEIN KINASE IAL-RELATED"/>
    <property type="match status" value="1"/>
</dbReference>
<dbReference type="Pfam" id="PF00069">
    <property type="entry name" value="Pkinase"/>
    <property type="match status" value="1"/>
</dbReference>
<dbReference type="EMBL" id="GHBR01001194">
    <property type="protein sequence ID" value="NDJ96530.1"/>
    <property type="molecule type" value="Transcribed_RNA"/>
</dbReference>
<dbReference type="SMART" id="SM00220">
    <property type="entry name" value="S_TKc"/>
    <property type="match status" value="1"/>
</dbReference>
<keyword evidence="1 11" id="KW-0723">Serine/threonine-protein kinase</keyword>
<keyword evidence="3 9" id="KW-0547">Nucleotide-binding</keyword>
<dbReference type="SUPFAM" id="SSF56112">
    <property type="entry name" value="Protein kinase-like (PK-like)"/>
    <property type="match status" value="1"/>
</dbReference>
<dbReference type="CDD" id="cd14007">
    <property type="entry name" value="STKc_Aurora"/>
    <property type="match status" value="1"/>
</dbReference>
<evidence type="ECO:0000256" key="8">
    <source>
        <dbReference type="PIRSR" id="PIRSR630616-1"/>
    </source>
</evidence>
<dbReference type="InterPro" id="IPR011009">
    <property type="entry name" value="Kinase-like_dom_sf"/>
</dbReference>
<evidence type="ECO:0000256" key="3">
    <source>
        <dbReference type="ARBA" id="ARBA00022741"/>
    </source>
</evidence>
<dbReference type="InterPro" id="IPR030616">
    <property type="entry name" value="Aur-like"/>
</dbReference>
<evidence type="ECO:0000256" key="1">
    <source>
        <dbReference type="ARBA" id="ARBA00022527"/>
    </source>
</evidence>
<feature type="binding site" evidence="9">
    <location>
        <begin position="73"/>
        <end position="74"/>
    </location>
    <ligand>
        <name>ATP</name>
        <dbReference type="ChEBI" id="CHEBI:30616"/>
    </ligand>
</feature>
<name>A0A6B2FZ34_MYXSQ</name>
<keyword evidence="5 9" id="KW-0067">ATP-binding</keyword>
<feature type="domain" description="Protein kinase" evidence="12">
    <location>
        <begin position="1"/>
        <end position="196"/>
    </location>
</feature>
<dbReference type="EC" id="2.7.11.1" evidence="11"/>
<evidence type="ECO:0000256" key="7">
    <source>
        <dbReference type="ARBA" id="ARBA00048679"/>
    </source>
</evidence>
<feature type="binding site" evidence="9">
    <location>
        <begin position="24"/>
        <end position="26"/>
    </location>
    <ligand>
        <name>ATP</name>
        <dbReference type="ChEBI" id="CHEBI:30616"/>
    </ligand>
</feature>
<evidence type="ECO:0000256" key="5">
    <source>
        <dbReference type="ARBA" id="ARBA00022840"/>
    </source>
</evidence>